<dbReference type="Gene3D" id="3.40.50.300">
    <property type="entry name" value="P-loop containing nucleotide triphosphate hydrolases"/>
    <property type="match status" value="1"/>
</dbReference>
<reference evidence="2 3" key="1">
    <citation type="submission" date="2016-10" db="EMBL/GenBank/DDBJ databases">
        <authorList>
            <person name="de Groot N.N."/>
        </authorList>
    </citation>
    <scope>NUCLEOTIDE SEQUENCE [LARGE SCALE GENOMIC DNA]</scope>
    <source>
        <strain evidence="2 3">DSM 15230</strain>
    </source>
</reference>
<dbReference type="Pfam" id="PF00485">
    <property type="entry name" value="PRK"/>
    <property type="match status" value="1"/>
</dbReference>
<dbReference type="GO" id="GO:0016301">
    <property type="term" value="F:kinase activity"/>
    <property type="evidence" value="ECO:0007669"/>
    <property type="project" value="UniProtKB-KW"/>
</dbReference>
<evidence type="ECO:0000313" key="3">
    <source>
        <dbReference type="Proteomes" id="UP000199689"/>
    </source>
</evidence>
<feature type="domain" description="Phosphoribulokinase/uridine kinase" evidence="1">
    <location>
        <begin position="283"/>
        <end position="477"/>
    </location>
</feature>
<dbReference type="EMBL" id="FMXA01000005">
    <property type="protein sequence ID" value="SDA41859.1"/>
    <property type="molecule type" value="Genomic_DNA"/>
</dbReference>
<organism evidence="2 3">
    <name type="scientific">Allisonella histaminiformans</name>
    <dbReference type="NCBI Taxonomy" id="209880"/>
    <lineage>
        <taxon>Bacteria</taxon>
        <taxon>Bacillati</taxon>
        <taxon>Bacillota</taxon>
        <taxon>Negativicutes</taxon>
        <taxon>Veillonellales</taxon>
        <taxon>Veillonellaceae</taxon>
        <taxon>Allisonella</taxon>
    </lineage>
</organism>
<evidence type="ECO:0000259" key="1">
    <source>
        <dbReference type="Pfam" id="PF00485"/>
    </source>
</evidence>
<proteinExistence type="predicted"/>
<gene>
    <name evidence="2" type="ORF">SAMN02910343_00440</name>
</gene>
<dbReference type="SUPFAM" id="SSF55186">
    <property type="entry name" value="ThrRS/AlaRS common domain"/>
    <property type="match status" value="1"/>
</dbReference>
<dbReference type="Gene3D" id="3.30.980.10">
    <property type="entry name" value="Threonyl-trna Synthetase, Chain A, domain 2"/>
    <property type="match status" value="1"/>
</dbReference>
<sequence>MKMISQGTTVRIARGSTFGMLRDTLNLGRDKVLAEYNGELFGMGREIPDAGEVRWWSIHSKYGFQAYQRTLVLLLDYAIYRMHNKKLGVEVKHSMGSSLYCEFTDKHVPLKKEMADITREMHQIIQEKVPLTEHVVAKEPELEKLALSVFGKDQQKKINKIKKSMHVYSCGTCYDCFLGALLPDFSYIKEFSLSPYAPGFLLHCHNAKTGTGEKEGEAMYARVFLEAQEWGERIGCKNVWELNHAIEEGKAFRLISIAEALQEKKLAWLADSIAFSRPGIRMVCMAGPSSSGKTTFMNRLIVQLWVNGIKPVTISLDDYYREHPPVSSGNKENYENLDALDVPLFQRVISGLLEGRAMRIPHFNFKTGKREWSAQEVKLEDKQPVLVEGLHALNPELTNFVPGYQCMHIFLSALTQLSIDRHNRISTSDTRLVRRIVRDSWARNNTPDDTLSAWANVQQGERKNIFPFQGRADVVFNTALIYELPVLRTMAIPLLKKVKPESPNYGEARRLIDFLHLFDTIDCSLVPDRSLLREFIGGGKLV</sequence>
<dbReference type="InterPro" id="IPR027417">
    <property type="entry name" value="P-loop_NTPase"/>
</dbReference>
<dbReference type="Proteomes" id="UP000199689">
    <property type="component" value="Unassembled WGS sequence"/>
</dbReference>
<dbReference type="PANTHER" id="PTHR10285">
    <property type="entry name" value="URIDINE KINASE"/>
    <property type="match status" value="1"/>
</dbReference>
<dbReference type="CDD" id="cd02028">
    <property type="entry name" value="UMPK_like"/>
    <property type="match status" value="1"/>
</dbReference>
<protein>
    <submittedName>
        <fullName evidence="2">Uridine kinase</fullName>
    </submittedName>
</protein>
<dbReference type="GO" id="GO:0005524">
    <property type="term" value="F:ATP binding"/>
    <property type="evidence" value="ECO:0007669"/>
    <property type="project" value="InterPro"/>
</dbReference>
<accession>A0A1G5V7Q1</accession>
<dbReference type="InterPro" id="IPR006083">
    <property type="entry name" value="PRK/URK"/>
</dbReference>
<keyword evidence="2" id="KW-0418">Kinase</keyword>
<keyword evidence="2" id="KW-0808">Transferase</keyword>
<dbReference type="STRING" id="209880.SAMN02910343_00440"/>
<dbReference type="RefSeq" id="WP_091363379.1">
    <property type="nucleotide sequence ID" value="NZ_FMXA01000005.1"/>
</dbReference>
<evidence type="ECO:0000313" key="2">
    <source>
        <dbReference type="EMBL" id="SDA41859.1"/>
    </source>
</evidence>
<dbReference type="SUPFAM" id="SSF52540">
    <property type="entry name" value="P-loop containing nucleoside triphosphate hydrolases"/>
    <property type="match status" value="1"/>
</dbReference>
<dbReference type="OrthoDB" id="9764644at2"/>
<dbReference type="GeneID" id="87755486"/>
<name>A0A1G5V7Q1_9FIRM</name>
<keyword evidence="3" id="KW-1185">Reference proteome</keyword>
<dbReference type="AlphaFoldDB" id="A0A1G5V7Q1"/>
<dbReference type="InterPro" id="IPR018163">
    <property type="entry name" value="Thr/Ala-tRNA-synth_IIc_edit"/>
</dbReference>